<dbReference type="GO" id="GO:0042586">
    <property type="term" value="F:peptide deformylase activity"/>
    <property type="evidence" value="ECO:0007669"/>
    <property type="project" value="UniProtKB-EC"/>
</dbReference>
<keyword evidence="6" id="KW-1185">Reference proteome</keyword>
<evidence type="ECO:0000256" key="2">
    <source>
        <dbReference type="ARBA" id="ARBA00022723"/>
    </source>
</evidence>
<dbReference type="CDD" id="cd00487">
    <property type="entry name" value="Pep_deformylase"/>
    <property type="match status" value="1"/>
</dbReference>
<feature type="binding site" evidence="4">
    <location>
        <position position="139"/>
    </location>
    <ligand>
        <name>Fe cation</name>
        <dbReference type="ChEBI" id="CHEBI:24875"/>
    </ligand>
</feature>
<keyword evidence="4" id="KW-0648">Protein biosynthesis</keyword>
<accession>A0ABW5B7Q3</accession>
<dbReference type="PIRSF" id="PIRSF004749">
    <property type="entry name" value="Pep_def"/>
    <property type="match status" value="1"/>
</dbReference>
<name>A0ABW5B7Q3_9BACT</name>
<dbReference type="HAMAP" id="MF_00163">
    <property type="entry name" value="Pep_deformylase"/>
    <property type="match status" value="1"/>
</dbReference>
<comment type="caution">
    <text evidence="5">The sequence shown here is derived from an EMBL/GenBank/DDBJ whole genome shotgun (WGS) entry which is preliminary data.</text>
</comment>
<keyword evidence="3 4" id="KW-0378">Hydrolase</keyword>
<evidence type="ECO:0000256" key="4">
    <source>
        <dbReference type="HAMAP-Rule" id="MF_00163"/>
    </source>
</evidence>
<evidence type="ECO:0000313" key="5">
    <source>
        <dbReference type="EMBL" id="MFD2202157.1"/>
    </source>
</evidence>
<dbReference type="EMBL" id="JBHUIV010000016">
    <property type="protein sequence ID" value="MFD2202157.1"/>
    <property type="molecule type" value="Genomic_DNA"/>
</dbReference>
<dbReference type="Proteomes" id="UP001597414">
    <property type="component" value="Unassembled WGS sequence"/>
</dbReference>
<dbReference type="SUPFAM" id="SSF56420">
    <property type="entry name" value="Peptide deformylase"/>
    <property type="match status" value="1"/>
</dbReference>
<feature type="binding site" evidence="4">
    <location>
        <position position="143"/>
    </location>
    <ligand>
        <name>Fe cation</name>
        <dbReference type="ChEBI" id="CHEBI:24875"/>
    </ligand>
</feature>
<dbReference type="PRINTS" id="PR01576">
    <property type="entry name" value="PDEFORMYLASE"/>
</dbReference>
<comment type="similarity">
    <text evidence="1 4">Belongs to the polypeptide deformylase family.</text>
</comment>
<dbReference type="InterPro" id="IPR036821">
    <property type="entry name" value="Peptide_deformylase_sf"/>
</dbReference>
<feature type="binding site" evidence="4">
    <location>
        <position position="97"/>
    </location>
    <ligand>
        <name>Fe cation</name>
        <dbReference type="ChEBI" id="CHEBI:24875"/>
    </ligand>
</feature>
<keyword evidence="2 4" id="KW-0479">Metal-binding</keyword>
<dbReference type="NCBIfam" id="NF001159">
    <property type="entry name" value="PRK00150.1-3"/>
    <property type="match status" value="1"/>
</dbReference>
<dbReference type="Gene3D" id="3.90.45.10">
    <property type="entry name" value="Peptide deformylase"/>
    <property type="match status" value="1"/>
</dbReference>
<dbReference type="PANTHER" id="PTHR10458:SF22">
    <property type="entry name" value="PEPTIDE DEFORMYLASE"/>
    <property type="match status" value="1"/>
</dbReference>
<comment type="catalytic activity">
    <reaction evidence="4">
        <text>N-terminal N-formyl-L-methionyl-[peptide] + H2O = N-terminal L-methionyl-[peptide] + formate</text>
        <dbReference type="Rhea" id="RHEA:24420"/>
        <dbReference type="Rhea" id="RHEA-COMP:10639"/>
        <dbReference type="Rhea" id="RHEA-COMP:10640"/>
        <dbReference type="ChEBI" id="CHEBI:15377"/>
        <dbReference type="ChEBI" id="CHEBI:15740"/>
        <dbReference type="ChEBI" id="CHEBI:49298"/>
        <dbReference type="ChEBI" id="CHEBI:64731"/>
        <dbReference type="EC" id="3.5.1.88"/>
    </reaction>
</comment>
<dbReference type="EC" id="3.5.1.88" evidence="4"/>
<comment type="cofactor">
    <cofactor evidence="4">
        <name>Fe(2+)</name>
        <dbReference type="ChEBI" id="CHEBI:29033"/>
    </cofactor>
    <text evidence="4">Binds 1 Fe(2+) ion.</text>
</comment>
<reference evidence="6" key="1">
    <citation type="journal article" date="2019" name="Int. J. Syst. Evol. Microbiol.">
        <title>The Global Catalogue of Microorganisms (GCM) 10K type strain sequencing project: providing services to taxonomists for standard genome sequencing and annotation.</title>
        <authorList>
            <consortium name="The Broad Institute Genomics Platform"/>
            <consortium name="The Broad Institute Genome Sequencing Center for Infectious Disease"/>
            <person name="Wu L."/>
            <person name="Ma J."/>
        </authorList>
    </citation>
    <scope>NUCLEOTIDE SEQUENCE [LARGE SCALE GENOMIC DNA]</scope>
    <source>
        <strain evidence="6">KCTC 19812</strain>
    </source>
</reference>
<dbReference type="InterPro" id="IPR023635">
    <property type="entry name" value="Peptide_deformylase"/>
</dbReference>
<evidence type="ECO:0000256" key="3">
    <source>
        <dbReference type="ARBA" id="ARBA00022801"/>
    </source>
</evidence>
<dbReference type="Pfam" id="PF01327">
    <property type="entry name" value="Pep_deformylase"/>
    <property type="match status" value="1"/>
</dbReference>
<organism evidence="5 6">
    <name type="scientific">Shivajiella indica</name>
    <dbReference type="NCBI Taxonomy" id="872115"/>
    <lineage>
        <taxon>Bacteria</taxon>
        <taxon>Pseudomonadati</taxon>
        <taxon>Bacteroidota</taxon>
        <taxon>Cytophagia</taxon>
        <taxon>Cytophagales</taxon>
        <taxon>Cyclobacteriaceae</taxon>
        <taxon>Shivajiella</taxon>
    </lineage>
</organism>
<feature type="active site" evidence="4">
    <location>
        <position position="140"/>
    </location>
</feature>
<dbReference type="PANTHER" id="PTHR10458">
    <property type="entry name" value="PEPTIDE DEFORMYLASE"/>
    <property type="match status" value="1"/>
</dbReference>
<sequence length="184" mass="21235">MIYPIVAYGNPILKKEAEEIREGENLQEIIQDMFSTMDNANGVGLAAPQINKGIRLFVIDSSLMLDEQDDEIGVRRAFINPIILDEYGDNYGFEEGCLSIPEIRAEIIRPEKLTIEYYDENWNLKEEEFSGMTARVIQHEYDHLEGILFIDYLKGLKKRLVQGKLVDISKGKIPTDYRMIYPLK</sequence>
<evidence type="ECO:0000256" key="1">
    <source>
        <dbReference type="ARBA" id="ARBA00010759"/>
    </source>
</evidence>
<comment type="function">
    <text evidence="4">Removes the formyl group from the N-terminal Met of newly synthesized proteins. Requires at least a dipeptide for an efficient rate of reaction. N-terminal L-methionine is a prerequisite for activity but the enzyme has broad specificity at other positions.</text>
</comment>
<dbReference type="RefSeq" id="WP_380802673.1">
    <property type="nucleotide sequence ID" value="NZ_JBHUIV010000016.1"/>
</dbReference>
<keyword evidence="4" id="KW-0408">Iron</keyword>
<evidence type="ECO:0000313" key="6">
    <source>
        <dbReference type="Proteomes" id="UP001597414"/>
    </source>
</evidence>
<protein>
    <recommendedName>
        <fullName evidence="4">Peptide deformylase</fullName>
        <shortName evidence="4">PDF</shortName>
        <ecNumber evidence="4">3.5.1.88</ecNumber>
    </recommendedName>
    <alternativeName>
        <fullName evidence="4">Polypeptide deformylase</fullName>
    </alternativeName>
</protein>
<proteinExistence type="inferred from homology"/>
<gene>
    <name evidence="4 5" type="primary">def</name>
    <name evidence="5" type="ORF">ACFSKV_11315</name>
</gene>
<dbReference type="NCBIfam" id="TIGR00079">
    <property type="entry name" value="pept_deformyl"/>
    <property type="match status" value="1"/>
</dbReference>